<evidence type="ECO:0000256" key="3">
    <source>
        <dbReference type="ARBA" id="ARBA00011245"/>
    </source>
</evidence>
<dbReference type="EMBL" id="PFEK01000031">
    <property type="protein sequence ID" value="PJE67572.1"/>
    <property type="molecule type" value="Genomic_DNA"/>
</dbReference>
<evidence type="ECO:0000256" key="13">
    <source>
        <dbReference type="HAMAP-Rule" id="MF_00041"/>
    </source>
</evidence>
<feature type="binding site" evidence="13">
    <location>
        <position position="210"/>
    </location>
    <ligand>
        <name>Zn(2+)</name>
        <dbReference type="ChEBI" id="CHEBI:29105"/>
    </ligand>
</feature>
<dbReference type="GO" id="GO:0004817">
    <property type="term" value="F:cysteine-tRNA ligase activity"/>
    <property type="evidence" value="ECO:0007669"/>
    <property type="project" value="UniProtKB-UniRule"/>
</dbReference>
<feature type="short sequence motif" description="'HIGH' region" evidence="13">
    <location>
        <begin position="30"/>
        <end position="40"/>
    </location>
</feature>
<dbReference type="InterPro" id="IPR009080">
    <property type="entry name" value="tRNAsynth_Ia_anticodon-bd"/>
</dbReference>
<dbReference type="HAMAP" id="MF_00041">
    <property type="entry name" value="Cys_tRNA_synth"/>
    <property type="match status" value="1"/>
</dbReference>
<dbReference type="InterPro" id="IPR032678">
    <property type="entry name" value="tRNA-synt_1_cat_dom"/>
</dbReference>
<protein>
    <recommendedName>
        <fullName evidence="13">Cysteine--tRNA ligase</fullName>
        <ecNumber evidence="13">6.1.1.16</ecNumber>
    </recommendedName>
    <alternativeName>
        <fullName evidence="13">Cysteinyl-tRNA synthetase</fullName>
        <shortName evidence="13">CysRS</shortName>
    </alternativeName>
</protein>
<dbReference type="AlphaFoldDB" id="A0A2M8L3U6"/>
<evidence type="ECO:0000256" key="2">
    <source>
        <dbReference type="ARBA" id="ARBA00005594"/>
    </source>
</evidence>
<feature type="binding site" evidence="13">
    <location>
        <position position="270"/>
    </location>
    <ligand>
        <name>ATP</name>
        <dbReference type="ChEBI" id="CHEBI:30616"/>
    </ligand>
</feature>
<comment type="subcellular location">
    <subcellularLocation>
        <location evidence="1 13">Cytoplasm</location>
    </subcellularLocation>
</comment>
<keyword evidence="6 13" id="KW-0479">Metal-binding</keyword>
<name>A0A2M8L3U6_9BACT</name>
<comment type="subunit">
    <text evidence="3 13">Monomer.</text>
</comment>
<gene>
    <name evidence="13" type="primary">cysS</name>
    <name evidence="16" type="ORF">COU95_01645</name>
</gene>
<dbReference type="PANTHER" id="PTHR10890">
    <property type="entry name" value="CYSTEINYL-TRNA SYNTHETASE"/>
    <property type="match status" value="1"/>
</dbReference>
<dbReference type="Pfam" id="PF23493">
    <property type="entry name" value="CysS_C"/>
    <property type="match status" value="1"/>
</dbReference>
<dbReference type="Pfam" id="PF01406">
    <property type="entry name" value="tRNA-synt_1e"/>
    <property type="match status" value="1"/>
</dbReference>
<keyword evidence="5 13" id="KW-0436">Ligase</keyword>
<comment type="caution">
    <text evidence="16">The sequence shown here is derived from an EMBL/GenBank/DDBJ whole genome shotgun (WGS) entry which is preliminary data.</text>
</comment>
<dbReference type="GO" id="GO:0008270">
    <property type="term" value="F:zinc ion binding"/>
    <property type="evidence" value="ECO:0007669"/>
    <property type="project" value="UniProtKB-UniRule"/>
</dbReference>
<evidence type="ECO:0000256" key="11">
    <source>
        <dbReference type="ARBA" id="ARBA00023146"/>
    </source>
</evidence>
<keyword evidence="7 13" id="KW-0547">Nucleotide-binding</keyword>
<evidence type="ECO:0000256" key="1">
    <source>
        <dbReference type="ARBA" id="ARBA00004496"/>
    </source>
</evidence>
<feature type="domain" description="tRNA synthetases class I catalytic" evidence="14">
    <location>
        <begin position="15"/>
        <end position="309"/>
    </location>
</feature>
<keyword evidence="11 13" id="KW-0030">Aminoacyl-tRNA synthetase</keyword>
<dbReference type="InterPro" id="IPR056411">
    <property type="entry name" value="CysS_C"/>
</dbReference>
<dbReference type="InterPro" id="IPR015803">
    <property type="entry name" value="Cys-tRNA-ligase"/>
</dbReference>
<dbReference type="Gene3D" id="1.20.120.1910">
    <property type="entry name" value="Cysteine-tRNA ligase, C-terminal anti-codon recognition domain"/>
    <property type="match status" value="1"/>
</dbReference>
<evidence type="ECO:0000256" key="5">
    <source>
        <dbReference type="ARBA" id="ARBA00022598"/>
    </source>
</evidence>
<dbReference type="GO" id="GO:0006423">
    <property type="term" value="P:cysteinyl-tRNA aminoacylation"/>
    <property type="evidence" value="ECO:0007669"/>
    <property type="project" value="UniProtKB-UniRule"/>
</dbReference>
<feature type="domain" description="Cysteinyl-tRNA ligase anticodon binding" evidence="15">
    <location>
        <begin position="406"/>
        <end position="447"/>
    </location>
</feature>
<comment type="similarity">
    <text evidence="2 13">Belongs to the class-I aminoacyl-tRNA synthetase family.</text>
</comment>
<keyword evidence="9 13" id="KW-0067">ATP-binding</keyword>
<dbReference type="Gene3D" id="3.40.50.620">
    <property type="entry name" value="HUPs"/>
    <property type="match status" value="1"/>
</dbReference>
<keyword evidence="8 13" id="KW-0862">Zinc</keyword>
<evidence type="ECO:0000313" key="16">
    <source>
        <dbReference type="EMBL" id="PJE67572.1"/>
    </source>
</evidence>
<evidence type="ECO:0000259" key="15">
    <source>
        <dbReference type="Pfam" id="PF23493"/>
    </source>
</evidence>
<feature type="binding site" evidence="13">
    <location>
        <position position="28"/>
    </location>
    <ligand>
        <name>Zn(2+)</name>
        <dbReference type="ChEBI" id="CHEBI:29105"/>
    </ligand>
</feature>
<dbReference type="PANTHER" id="PTHR10890:SF3">
    <property type="entry name" value="CYSTEINE--TRNA LIGASE, CYTOPLASMIC"/>
    <property type="match status" value="1"/>
</dbReference>
<evidence type="ECO:0000256" key="9">
    <source>
        <dbReference type="ARBA" id="ARBA00022840"/>
    </source>
</evidence>
<reference evidence="17" key="1">
    <citation type="submission" date="2017-09" db="EMBL/GenBank/DDBJ databases">
        <title>Depth-based differentiation of microbial function through sediment-hosted aquifers and enrichment of novel symbionts in the deep terrestrial subsurface.</title>
        <authorList>
            <person name="Probst A.J."/>
            <person name="Ladd B."/>
            <person name="Jarett J.K."/>
            <person name="Geller-Mcgrath D.E."/>
            <person name="Sieber C.M.K."/>
            <person name="Emerson J.B."/>
            <person name="Anantharaman K."/>
            <person name="Thomas B.C."/>
            <person name="Malmstrom R."/>
            <person name="Stieglmeier M."/>
            <person name="Klingl A."/>
            <person name="Woyke T."/>
            <person name="Ryan C.M."/>
            <person name="Banfield J.F."/>
        </authorList>
    </citation>
    <scope>NUCLEOTIDE SEQUENCE [LARGE SCALE GENOMIC DNA]</scope>
</reference>
<dbReference type="InterPro" id="IPR014729">
    <property type="entry name" value="Rossmann-like_a/b/a_fold"/>
</dbReference>
<feature type="short sequence motif" description="'KMSKS' region" evidence="13">
    <location>
        <begin position="267"/>
        <end position="271"/>
    </location>
</feature>
<dbReference type="PRINTS" id="PR00983">
    <property type="entry name" value="TRNASYNTHCYS"/>
</dbReference>
<dbReference type="InterPro" id="IPR024909">
    <property type="entry name" value="Cys-tRNA/MSH_ligase"/>
</dbReference>
<sequence>MVKLYNTLSRKIEDFKPIKPPNVGMYTCGPTVYGPGHIGHARSYTNFDLLKRAFLYNGFKVKHILNITDIHDDMIKKATELKISVAELADRYIPLFKKDLKELNIIPADFYPRVTEHTSKIIEMIEVLVKKGYGYIEKDGSVYFDVSKFADYGKLSGIKLEKGKTGTRVETDKYEREEATDFALWKASKKGEPFWNSPWGKGRPGWHIECSVMASEYLGKTIDLHAGAMDLKFPHHENEIAQSEAANGVKFVNFWFHGGLLEVENKKMSKSLGNIFTLEDVKNKGFESLALRYLFLTCHYRSKMNFTWKGLGGAQVAYQKLVEMTRSWKKGGRQVVSDVDVGKIDDFRKKFQEKINNDLNIPEALAIVWEVAKSNIPDPDKLDLILDFDQVLGLRLAEAPIKKFQVPTEIQRLVEEREKLRKEEKWQEADKVRKEIEKSGFIIEDTPEGPKVKKK</sequence>
<comment type="catalytic activity">
    <reaction evidence="12 13">
        <text>tRNA(Cys) + L-cysteine + ATP = L-cysteinyl-tRNA(Cys) + AMP + diphosphate</text>
        <dbReference type="Rhea" id="RHEA:17773"/>
        <dbReference type="Rhea" id="RHEA-COMP:9661"/>
        <dbReference type="Rhea" id="RHEA-COMP:9679"/>
        <dbReference type="ChEBI" id="CHEBI:30616"/>
        <dbReference type="ChEBI" id="CHEBI:33019"/>
        <dbReference type="ChEBI" id="CHEBI:35235"/>
        <dbReference type="ChEBI" id="CHEBI:78442"/>
        <dbReference type="ChEBI" id="CHEBI:78517"/>
        <dbReference type="ChEBI" id="CHEBI:456215"/>
        <dbReference type="EC" id="6.1.1.16"/>
    </reaction>
</comment>
<organism evidence="16 17">
    <name type="scientific">Candidatus Shapirobacteria bacterium CG10_big_fil_rev_8_21_14_0_10_40_9</name>
    <dbReference type="NCBI Taxonomy" id="1974888"/>
    <lineage>
        <taxon>Bacteria</taxon>
        <taxon>Candidatus Shapironibacteriota</taxon>
    </lineage>
</organism>
<dbReference type="NCBIfam" id="TIGR00435">
    <property type="entry name" value="cysS"/>
    <property type="match status" value="1"/>
</dbReference>
<dbReference type="Proteomes" id="UP000231474">
    <property type="component" value="Unassembled WGS sequence"/>
</dbReference>
<feature type="binding site" evidence="13">
    <location>
        <position position="239"/>
    </location>
    <ligand>
        <name>Zn(2+)</name>
        <dbReference type="ChEBI" id="CHEBI:29105"/>
    </ligand>
</feature>
<dbReference type="SUPFAM" id="SSF47323">
    <property type="entry name" value="Anticodon-binding domain of a subclass of class I aminoacyl-tRNA synthetases"/>
    <property type="match status" value="1"/>
</dbReference>
<dbReference type="FunFam" id="3.40.50.620:FF:000130">
    <property type="entry name" value="Cysteine--tRNA ligase"/>
    <property type="match status" value="1"/>
</dbReference>
<dbReference type="SUPFAM" id="SSF52374">
    <property type="entry name" value="Nucleotidylyl transferase"/>
    <property type="match status" value="1"/>
</dbReference>
<evidence type="ECO:0000256" key="4">
    <source>
        <dbReference type="ARBA" id="ARBA00022490"/>
    </source>
</evidence>
<accession>A0A2M8L3U6</accession>
<evidence type="ECO:0000259" key="14">
    <source>
        <dbReference type="Pfam" id="PF01406"/>
    </source>
</evidence>
<dbReference type="GO" id="GO:0005524">
    <property type="term" value="F:ATP binding"/>
    <property type="evidence" value="ECO:0007669"/>
    <property type="project" value="UniProtKB-UniRule"/>
</dbReference>
<evidence type="ECO:0000313" key="17">
    <source>
        <dbReference type="Proteomes" id="UP000231474"/>
    </source>
</evidence>
<dbReference type="EC" id="6.1.1.16" evidence="13"/>
<proteinExistence type="inferred from homology"/>
<keyword evidence="10 13" id="KW-0648">Protein biosynthesis</keyword>
<evidence type="ECO:0000256" key="12">
    <source>
        <dbReference type="ARBA" id="ARBA00047398"/>
    </source>
</evidence>
<feature type="binding site" evidence="13">
    <location>
        <position position="235"/>
    </location>
    <ligand>
        <name>Zn(2+)</name>
        <dbReference type="ChEBI" id="CHEBI:29105"/>
    </ligand>
</feature>
<evidence type="ECO:0000256" key="6">
    <source>
        <dbReference type="ARBA" id="ARBA00022723"/>
    </source>
</evidence>
<evidence type="ECO:0000256" key="10">
    <source>
        <dbReference type="ARBA" id="ARBA00022917"/>
    </source>
</evidence>
<dbReference type="CDD" id="cd00672">
    <property type="entry name" value="CysRS_core"/>
    <property type="match status" value="1"/>
</dbReference>
<keyword evidence="4 13" id="KW-0963">Cytoplasm</keyword>
<comment type="cofactor">
    <cofactor evidence="13">
        <name>Zn(2+)</name>
        <dbReference type="ChEBI" id="CHEBI:29105"/>
    </cofactor>
    <text evidence="13">Binds 1 zinc ion per subunit.</text>
</comment>
<evidence type="ECO:0000256" key="7">
    <source>
        <dbReference type="ARBA" id="ARBA00022741"/>
    </source>
</evidence>
<evidence type="ECO:0000256" key="8">
    <source>
        <dbReference type="ARBA" id="ARBA00022833"/>
    </source>
</evidence>
<dbReference type="GO" id="GO:0005829">
    <property type="term" value="C:cytosol"/>
    <property type="evidence" value="ECO:0007669"/>
    <property type="project" value="TreeGrafter"/>
</dbReference>